<feature type="binding site" evidence="13">
    <location>
        <position position="412"/>
    </location>
    <ligand>
        <name>Mg(2+)</name>
        <dbReference type="ChEBI" id="CHEBI:18420"/>
        <label>2</label>
    </ligand>
</feature>
<feature type="domain" description="Aminoacyl-transfer RNA synthetases class-II family profile" evidence="15">
    <location>
        <begin position="181"/>
        <end position="493"/>
    </location>
</feature>
<evidence type="ECO:0000256" key="7">
    <source>
        <dbReference type="ARBA" id="ARBA00022741"/>
    </source>
</evidence>
<dbReference type="GO" id="GO:0004824">
    <property type="term" value="F:lysine-tRNA ligase activity"/>
    <property type="evidence" value="ECO:0007669"/>
    <property type="project" value="UniProtKB-UniRule"/>
</dbReference>
<keyword evidence="4 13" id="KW-0963">Cytoplasm</keyword>
<keyword evidence="8 13" id="KW-0067">ATP-binding</keyword>
<keyword evidence="5 13" id="KW-0436">Ligase</keyword>
<accession>A0A8D5FMM0</accession>
<dbReference type="EMBL" id="AP024086">
    <property type="protein sequence ID" value="BCL61868.1"/>
    <property type="molecule type" value="Genomic_DNA"/>
</dbReference>
<dbReference type="NCBIfam" id="NF001756">
    <property type="entry name" value="PRK00484.1"/>
    <property type="match status" value="1"/>
</dbReference>
<evidence type="ECO:0000256" key="8">
    <source>
        <dbReference type="ARBA" id="ARBA00022840"/>
    </source>
</evidence>
<evidence type="ECO:0000256" key="10">
    <source>
        <dbReference type="ARBA" id="ARBA00022917"/>
    </source>
</evidence>
<dbReference type="InterPro" id="IPR004365">
    <property type="entry name" value="NA-bd_OB_tRNA"/>
</dbReference>
<feature type="binding site" evidence="13">
    <location>
        <position position="412"/>
    </location>
    <ligand>
        <name>Mg(2+)</name>
        <dbReference type="ChEBI" id="CHEBI:18420"/>
        <label>1</label>
    </ligand>
</feature>
<keyword evidence="6 13" id="KW-0479">Metal-binding</keyword>
<dbReference type="InterPro" id="IPR006195">
    <property type="entry name" value="aa-tRNA-synth_II"/>
</dbReference>
<evidence type="ECO:0000256" key="2">
    <source>
        <dbReference type="ARBA" id="ARBA00008226"/>
    </source>
</evidence>
<dbReference type="KEGG" id="dbk:DGMP_25610"/>
<dbReference type="EC" id="6.1.1.6" evidence="13"/>
<dbReference type="PANTHER" id="PTHR42918:SF15">
    <property type="entry name" value="LYSINE--TRNA LIGASE, CHLOROPLASTIC_MITOCHONDRIAL"/>
    <property type="match status" value="1"/>
</dbReference>
<dbReference type="HAMAP" id="MF_00252">
    <property type="entry name" value="Lys_tRNA_synth_class2"/>
    <property type="match status" value="1"/>
</dbReference>
<keyword evidence="9 13" id="KW-0460">Magnesium</keyword>
<dbReference type="CDD" id="cd00775">
    <property type="entry name" value="LysRS_core"/>
    <property type="match status" value="1"/>
</dbReference>
<keyword evidence="10 13" id="KW-0648">Protein biosynthesis</keyword>
<keyword evidence="11 13" id="KW-0030">Aminoacyl-tRNA synthetase</keyword>
<evidence type="ECO:0000256" key="13">
    <source>
        <dbReference type="HAMAP-Rule" id="MF_00252"/>
    </source>
</evidence>
<dbReference type="GO" id="GO:0005524">
    <property type="term" value="F:ATP binding"/>
    <property type="evidence" value="ECO:0007669"/>
    <property type="project" value="UniProtKB-UniRule"/>
</dbReference>
<dbReference type="CDD" id="cd04322">
    <property type="entry name" value="LysRS_N"/>
    <property type="match status" value="1"/>
</dbReference>
<dbReference type="AlphaFoldDB" id="A0A8D5FMM0"/>
<dbReference type="InterPro" id="IPR044136">
    <property type="entry name" value="Lys-tRNA-ligase_II_N"/>
</dbReference>
<dbReference type="PROSITE" id="PS50862">
    <property type="entry name" value="AA_TRNA_LIGASE_II"/>
    <property type="match status" value="1"/>
</dbReference>
<comment type="subunit">
    <text evidence="3 13">Homodimer.</text>
</comment>
<comment type="catalytic activity">
    <reaction evidence="12 13 14">
        <text>tRNA(Lys) + L-lysine + ATP = L-lysyl-tRNA(Lys) + AMP + diphosphate</text>
        <dbReference type="Rhea" id="RHEA:20792"/>
        <dbReference type="Rhea" id="RHEA-COMP:9696"/>
        <dbReference type="Rhea" id="RHEA-COMP:9697"/>
        <dbReference type="ChEBI" id="CHEBI:30616"/>
        <dbReference type="ChEBI" id="CHEBI:32551"/>
        <dbReference type="ChEBI" id="CHEBI:33019"/>
        <dbReference type="ChEBI" id="CHEBI:78442"/>
        <dbReference type="ChEBI" id="CHEBI:78529"/>
        <dbReference type="ChEBI" id="CHEBI:456215"/>
        <dbReference type="EC" id="6.1.1.6"/>
    </reaction>
</comment>
<keyword evidence="17" id="KW-1185">Reference proteome</keyword>
<evidence type="ECO:0000256" key="9">
    <source>
        <dbReference type="ARBA" id="ARBA00022842"/>
    </source>
</evidence>
<comment type="subcellular location">
    <subcellularLocation>
        <location evidence="1 13">Cytoplasm</location>
    </subcellularLocation>
</comment>
<comment type="cofactor">
    <cofactor evidence="13 14">
        <name>Mg(2+)</name>
        <dbReference type="ChEBI" id="CHEBI:18420"/>
    </cofactor>
    <text evidence="13 14">Binds 3 Mg(2+) ions per subunit.</text>
</comment>
<comment type="similarity">
    <text evidence="2 13">Belongs to the class-II aminoacyl-tRNA synthetase family.</text>
</comment>
<name>A0A8D5FMM0_9BACT</name>
<evidence type="ECO:0000313" key="17">
    <source>
        <dbReference type="Proteomes" id="UP000826725"/>
    </source>
</evidence>
<evidence type="ECO:0000256" key="4">
    <source>
        <dbReference type="ARBA" id="ARBA00022490"/>
    </source>
</evidence>
<dbReference type="GO" id="GO:0042803">
    <property type="term" value="F:protein homodimerization activity"/>
    <property type="evidence" value="ECO:0007669"/>
    <property type="project" value="UniProtKB-ARBA"/>
</dbReference>
<dbReference type="FunFam" id="3.30.930.10:FF:000001">
    <property type="entry name" value="Lysine--tRNA ligase"/>
    <property type="match status" value="1"/>
</dbReference>
<organism evidence="16 17">
    <name type="scientific">Desulfomarina profundi</name>
    <dbReference type="NCBI Taxonomy" id="2772557"/>
    <lineage>
        <taxon>Bacteria</taxon>
        <taxon>Pseudomonadati</taxon>
        <taxon>Thermodesulfobacteriota</taxon>
        <taxon>Desulfobulbia</taxon>
        <taxon>Desulfobulbales</taxon>
        <taxon>Desulfobulbaceae</taxon>
        <taxon>Desulfomarina</taxon>
    </lineage>
</organism>
<evidence type="ECO:0000256" key="5">
    <source>
        <dbReference type="ARBA" id="ARBA00022598"/>
    </source>
</evidence>
<dbReference type="PANTHER" id="PTHR42918">
    <property type="entry name" value="LYSYL-TRNA SYNTHETASE"/>
    <property type="match status" value="1"/>
</dbReference>
<evidence type="ECO:0000313" key="16">
    <source>
        <dbReference type="EMBL" id="BCL61868.1"/>
    </source>
</evidence>
<dbReference type="GO" id="GO:0006430">
    <property type="term" value="P:lysyl-tRNA aminoacylation"/>
    <property type="evidence" value="ECO:0007669"/>
    <property type="project" value="UniProtKB-UniRule"/>
</dbReference>
<feature type="binding site" evidence="13">
    <location>
        <position position="405"/>
    </location>
    <ligand>
        <name>Mg(2+)</name>
        <dbReference type="ChEBI" id="CHEBI:18420"/>
        <label>1</label>
    </ligand>
</feature>
<reference evidence="16" key="1">
    <citation type="submission" date="2020-09" db="EMBL/GenBank/DDBJ databases">
        <title>Desulfogranum mesoprofundum gen. nov., sp. nov., a novel mesophilic, sulfate-reducing chemolithoautotroph isolated from a deep-sea hydrothermal vent chimney in the Suiyo Seamount.</title>
        <authorList>
            <person name="Hashimoto Y."/>
            <person name="Nakagawa S."/>
        </authorList>
    </citation>
    <scope>NUCLEOTIDE SEQUENCE</scope>
    <source>
        <strain evidence="16">KT2</strain>
    </source>
</reference>
<dbReference type="InterPro" id="IPR018149">
    <property type="entry name" value="Lys-tRNA-synth_II_C"/>
</dbReference>
<keyword evidence="7 13" id="KW-0547">Nucleotide-binding</keyword>
<evidence type="ECO:0000256" key="14">
    <source>
        <dbReference type="RuleBase" id="RU000336"/>
    </source>
</evidence>
<sequence>MSQNQDNQTLKQRREKAESLEDTGVKLYSNSFTPKNCIRELLPRGETLQAQEKEKGSPIYSIAGRIMAMRKFGKAAFCHISDSTGQIQIYVKKDTLGDEIFATFKKWDIGDIVGITGTLFKTKVGELSLAATEITMISKSLRPLPEKWHGLTDVETRYRQRYVDLIVTPESRETFRKRVQIIRLIREFLNARDFMEVETPMMQPVPGGATARPFKTYHNALDMDLFLRIAPELYLKRLLVGGFEKVFEINRNFRNEGLSTRHNPEFTMLEFYQAYATYEDLIDLTEEMISSICQQVNGTMEISYQGTPVNLAPPWKRLTMDEALVEVAGINKADLANDDKVMALAAENGIQLDGQAGPGKAKTELFELLVEEKLIDPTFITSYPTEVSPLARRNEDDPTVTDRFELFITGRELANAFSELNDPRDQYKRFKEQIDNRGDDDEIHPVLDHDYIRALEYGMPSAAGEGIGIDRLVMLLTDAPSIRDVILFPHLKPEALKD</sequence>
<dbReference type="InterPro" id="IPR004364">
    <property type="entry name" value="Aa-tRNA-synt_II"/>
</dbReference>
<evidence type="ECO:0000256" key="1">
    <source>
        <dbReference type="ARBA" id="ARBA00004496"/>
    </source>
</evidence>
<dbReference type="Pfam" id="PF00152">
    <property type="entry name" value="tRNA-synt_2"/>
    <property type="match status" value="1"/>
</dbReference>
<dbReference type="Pfam" id="PF01336">
    <property type="entry name" value="tRNA_anti-codon"/>
    <property type="match status" value="1"/>
</dbReference>
<evidence type="ECO:0000259" key="15">
    <source>
        <dbReference type="PROSITE" id="PS50862"/>
    </source>
</evidence>
<dbReference type="Proteomes" id="UP000826725">
    <property type="component" value="Chromosome"/>
</dbReference>
<evidence type="ECO:0000256" key="6">
    <source>
        <dbReference type="ARBA" id="ARBA00022723"/>
    </source>
</evidence>
<dbReference type="InterPro" id="IPR002313">
    <property type="entry name" value="Lys-tRNA-ligase_II"/>
</dbReference>
<dbReference type="RefSeq" id="WP_228854283.1">
    <property type="nucleotide sequence ID" value="NZ_AP024086.1"/>
</dbReference>
<gene>
    <name evidence="13 16" type="primary">lysS</name>
    <name evidence="16" type="ORF">DGMP_25610</name>
</gene>
<dbReference type="NCBIfam" id="TIGR00499">
    <property type="entry name" value="lysS_bact"/>
    <property type="match status" value="1"/>
</dbReference>
<dbReference type="FunFam" id="2.40.50.140:FF:000024">
    <property type="entry name" value="Lysine--tRNA ligase"/>
    <property type="match status" value="1"/>
</dbReference>
<dbReference type="GO" id="GO:0005829">
    <property type="term" value="C:cytosol"/>
    <property type="evidence" value="ECO:0007669"/>
    <property type="project" value="TreeGrafter"/>
</dbReference>
<proteinExistence type="inferred from homology"/>
<evidence type="ECO:0000256" key="11">
    <source>
        <dbReference type="ARBA" id="ARBA00023146"/>
    </source>
</evidence>
<evidence type="ECO:0000256" key="3">
    <source>
        <dbReference type="ARBA" id="ARBA00011738"/>
    </source>
</evidence>
<dbReference type="GO" id="GO:0000287">
    <property type="term" value="F:magnesium ion binding"/>
    <property type="evidence" value="ECO:0007669"/>
    <property type="project" value="UniProtKB-UniRule"/>
</dbReference>
<protein>
    <recommendedName>
        <fullName evidence="13">Lysine--tRNA ligase</fullName>
        <ecNumber evidence="13">6.1.1.6</ecNumber>
    </recommendedName>
    <alternativeName>
        <fullName evidence="13">Lysyl-tRNA synthetase</fullName>
        <shortName evidence="13">LysRS</shortName>
    </alternativeName>
</protein>
<evidence type="ECO:0000256" key="12">
    <source>
        <dbReference type="ARBA" id="ARBA00048573"/>
    </source>
</evidence>
<dbReference type="GO" id="GO:0000049">
    <property type="term" value="F:tRNA binding"/>
    <property type="evidence" value="ECO:0007669"/>
    <property type="project" value="TreeGrafter"/>
</dbReference>